<dbReference type="RefSeq" id="WP_209524969.1">
    <property type="nucleotide sequence ID" value="NZ_JAEEGA010000002.1"/>
</dbReference>
<accession>A0A940P246</accession>
<comment type="caution">
    <text evidence="4">The sequence shown here is derived from an EMBL/GenBank/DDBJ whole genome shotgun (WGS) entry which is preliminary data.</text>
</comment>
<dbReference type="Proteomes" id="UP000674938">
    <property type="component" value="Unassembled WGS sequence"/>
</dbReference>
<protein>
    <submittedName>
        <fullName evidence="4">Helix-turn-helix domain-containing protein</fullName>
    </submittedName>
</protein>
<dbReference type="AlphaFoldDB" id="A0A940P246"/>
<keyword evidence="5" id="KW-1185">Reference proteome</keyword>
<sequence length="507" mass="59154">MNSFFSTSEKRTLDILEYLYSENKTWFLPEIASAIHCSIKSVSQSISILNNLVEENNLTCSIFLEDKGGVYLQTDSYAEIHLLKILFVRTTASYQLLDKIFQSPNVTIDQLQEELFLSRSTIYRKLEIIEQVLLKNKLTLSKTTLTIEGDETAIREFFYVFYFSLVDPNIWPFKTISSSVLKNGLGTFQLESKLELTSTEKLQLIYRSAINTIRYQQQRFVQEFPIDIYVADNIKEGFSNVDKNLLARIPAKHQEMEKKYLTYLYVTYPSTEIFEDPSQIRAIVNWHKHNNSDAYYLVSTLLQHIETAYPEMKEKSLFTSNEFLYKLISVANYGLLFPHLYVELALNDRWDRRLRTLSFSSLDQPKFTKILWDAISAITESVTFPLINPSHVFYFIYSIFSQYLDLKYFESSISVKIVLEVGYLAEELLSRELQSIFPQKIFVETSKINYDHKTHYDLIISDLDYLASNYSNSLKRYVLNYPPSNRDIGALKNIIEELSISKLLESN</sequence>
<dbReference type="EMBL" id="JAEEGA010000002">
    <property type="protein sequence ID" value="MBP1040072.1"/>
    <property type="molecule type" value="Genomic_DNA"/>
</dbReference>
<feature type="domain" description="Mga helix-turn-helix" evidence="3">
    <location>
        <begin position="86"/>
        <end position="162"/>
    </location>
</feature>
<evidence type="ECO:0000256" key="1">
    <source>
        <dbReference type="ARBA" id="ARBA00023015"/>
    </source>
</evidence>
<keyword evidence="2" id="KW-0804">Transcription</keyword>
<organism evidence="4 5">
    <name type="scientific">Vagococcus allomyrinae</name>
    <dbReference type="NCBI Taxonomy" id="2794353"/>
    <lineage>
        <taxon>Bacteria</taxon>
        <taxon>Bacillati</taxon>
        <taxon>Bacillota</taxon>
        <taxon>Bacilli</taxon>
        <taxon>Lactobacillales</taxon>
        <taxon>Enterococcaceae</taxon>
        <taxon>Vagococcus</taxon>
    </lineage>
</organism>
<gene>
    <name evidence="4" type="ORF">I6N95_03500</name>
</gene>
<dbReference type="InterPro" id="IPR050661">
    <property type="entry name" value="BglG_antiterminators"/>
</dbReference>
<dbReference type="InterPro" id="IPR007737">
    <property type="entry name" value="Mga_HTH"/>
</dbReference>
<evidence type="ECO:0000313" key="4">
    <source>
        <dbReference type="EMBL" id="MBP1040072.1"/>
    </source>
</evidence>
<proteinExistence type="predicted"/>
<reference evidence="4" key="1">
    <citation type="submission" date="2020-12" db="EMBL/GenBank/DDBJ databases">
        <title>Vagococcus allomyrinae sp. nov. and Enterococcus lavae sp. nov., isolated from the larvae of Allomyrina dichotoma.</title>
        <authorList>
            <person name="Lee S.D."/>
        </authorList>
    </citation>
    <scope>NUCLEOTIDE SEQUENCE</scope>
    <source>
        <strain evidence="4">BWB3-3</strain>
    </source>
</reference>
<evidence type="ECO:0000259" key="3">
    <source>
        <dbReference type="Pfam" id="PF05043"/>
    </source>
</evidence>
<dbReference type="PANTHER" id="PTHR30185:SF13">
    <property type="entry name" value="LICABCH OPERON REGULATOR-RELATED"/>
    <property type="match status" value="1"/>
</dbReference>
<evidence type="ECO:0000313" key="5">
    <source>
        <dbReference type="Proteomes" id="UP000674938"/>
    </source>
</evidence>
<dbReference type="PANTHER" id="PTHR30185">
    <property type="entry name" value="CRYPTIC BETA-GLUCOSIDE BGL OPERON ANTITERMINATOR"/>
    <property type="match status" value="1"/>
</dbReference>
<keyword evidence="1" id="KW-0805">Transcription regulation</keyword>
<dbReference type="Pfam" id="PF05043">
    <property type="entry name" value="Mga"/>
    <property type="match status" value="1"/>
</dbReference>
<evidence type="ECO:0000256" key="2">
    <source>
        <dbReference type="ARBA" id="ARBA00023163"/>
    </source>
</evidence>
<name>A0A940P246_9ENTE</name>